<dbReference type="EMBL" id="JAWDGP010004497">
    <property type="protein sequence ID" value="KAK3763814.1"/>
    <property type="molecule type" value="Genomic_DNA"/>
</dbReference>
<feature type="transmembrane region" description="Helical" evidence="8">
    <location>
        <begin position="258"/>
        <end position="279"/>
    </location>
</feature>
<keyword evidence="4" id="KW-0297">G-protein coupled receptor</keyword>
<evidence type="ECO:0000313" key="10">
    <source>
        <dbReference type="EMBL" id="KAK3763814.1"/>
    </source>
</evidence>
<dbReference type="AlphaFoldDB" id="A0AAE1DAS2"/>
<keyword evidence="7" id="KW-0807">Transducer</keyword>
<dbReference type="InterPro" id="IPR017452">
    <property type="entry name" value="GPCR_Rhodpsn_7TM"/>
</dbReference>
<keyword evidence="5 8" id="KW-0472">Membrane</keyword>
<evidence type="ECO:0000256" key="2">
    <source>
        <dbReference type="ARBA" id="ARBA00022692"/>
    </source>
</evidence>
<evidence type="ECO:0000256" key="7">
    <source>
        <dbReference type="ARBA" id="ARBA00023224"/>
    </source>
</evidence>
<keyword evidence="11" id="KW-1185">Reference proteome</keyword>
<organism evidence="10 11">
    <name type="scientific">Elysia crispata</name>
    <name type="common">lettuce slug</name>
    <dbReference type="NCBI Taxonomy" id="231223"/>
    <lineage>
        <taxon>Eukaryota</taxon>
        <taxon>Metazoa</taxon>
        <taxon>Spiralia</taxon>
        <taxon>Lophotrochozoa</taxon>
        <taxon>Mollusca</taxon>
        <taxon>Gastropoda</taxon>
        <taxon>Heterobranchia</taxon>
        <taxon>Euthyneura</taxon>
        <taxon>Panpulmonata</taxon>
        <taxon>Sacoglossa</taxon>
        <taxon>Placobranchoidea</taxon>
        <taxon>Plakobranchidae</taxon>
        <taxon>Elysia</taxon>
    </lineage>
</organism>
<evidence type="ECO:0000256" key="4">
    <source>
        <dbReference type="ARBA" id="ARBA00023040"/>
    </source>
</evidence>
<evidence type="ECO:0000256" key="6">
    <source>
        <dbReference type="ARBA" id="ARBA00023170"/>
    </source>
</evidence>
<keyword evidence="6" id="KW-0675">Receptor</keyword>
<evidence type="ECO:0000256" key="5">
    <source>
        <dbReference type="ARBA" id="ARBA00023136"/>
    </source>
</evidence>
<accession>A0AAE1DAS2</accession>
<feature type="transmembrane region" description="Helical" evidence="8">
    <location>
        <begin position="299"/>
        <end position="320"/>
    </location>
</feature>
<evidence type="ECO:0000256" key="8">
    <source>
        <dbReference type="SAM" id="Phobius"/>
    </source>
</evidence>
<gene>
    <name evidence="10" type="ORF">RRG08_050178</name>
</gene>
<dbReference type="SUPFAM" id="SSF81321">
    <property type="entry name" value="Family A G protein-coupled receptor-like"/>
    <property type="match status" value="1"/>
</dbReference>
<evidence type="ECO:0000313" key="11">
    <source>
        <dbReference type="Proteomes" id="UP001283361"/>
    </source>
</evidence>
<feature type="transmembrane region" description="Helical" evidence="8">
    <location>
        <begin position="149"/>
        <end position="168"/>
    </location>
</feature>
<feature type="transmembrane region" description="Helical" evidence="8">
    <location>
        <begin position="201"/>
        <end position="221"/>
    </location>
</feature>
<feature type="transmembrane region" description="Helical" evidence="8">
    <location>
        <begin position="102"/>
        <end position="128"/>
    </location>
</feature>
<evidence type="ECO:0000259" key="9">
    <source>
        <dbReference type="PROSITE" id="PS50262"/>
    </source>
</evidence>
<feature type="domain" description="G-protein coupled receptors family 1 profile" evidence="9">
    <location>
        <begin position="41"/>
        <end position="317"/>
    </location>
</feature>
<protein>
    <recommendedName>
        <fullName evidence="9">G-protein coupled receptors family 1 profile domain-containing protein</fullName>
    </recommendedName>
</protein>
<name>A0AAE1DAS2_9GAST</name>
<keyword evidence="2 8" id="KW-0812">Transmembrane</keyword>
<dbReference type="PANTHER" id="PTHR24238">
    <property type="entry name" value="G-PROTEIN COUPLED RECEPTOR"/>
    <property type="match status" value="1"/>
</dbReference>
<dbReference type="PROSITE" id="PS50262">
    <property type="entry name" value="G_PROTEIN_RECEP_F1_2"/>
    <property type="match status" value="1"/>
</dbReference>
<proteinExistence type="predicted"/>
<comment type="subcellular location">
    <subcellularLocation>
        <location evidence="1">Membrane</location>
        <topology evidence="1">Multi-pass membrane protein</topology>
    </subcellularLocation>
</comment>
<dbReference type="InterPro" id="IPR000276">
    <property type="entry name" value="GPCR_Rhodpsn"/>
</dbReference>
<feature type="transmembrane region" description="Helical" evidence="8">
    <location>
        <begin position="62"/>
        <end position="86"/>
    </location>
</feature>
<evidence type="ECO:0000256" key="1">
    <source>
        <dbReference type="ARBA" id="ARBA00004141"/>
    </source>
</evidence>
<dbReference type="Proteomes" id="UP001283361">
    <property type="component" value="Unassembled WGS sequence"/>
</dbReference>
<dbReference type="Pfam" id="PF00001">
    <property type="entry name" value="7tm_1"/>
    <property type="match status" value="1"/>
</dbReference>
<comment type="caution">
    <text evidence="10">The sequence shown here is derived from an EMBL/GenBank/DDBJ whole genome shotgun (WGS) entry which is preliminary data.</text>
</comment>
<reference evidence="10" key="1">
    <citation type="journal article" date="2023" name="G3 (Bethesda)">
        <title>A reference genome for the long-term kleptoplast-retaining sea slug Elysia crispata morphotype clarki.</title>
        <authorList>
            <person name="Eastman K.E."/>
            <person name="Pendleton A.L."/>
            <person name="Shaikh M.A."/>
            <person name="Suttiyut T."/>
            <person name="Ogas R."/>
            <person name="Tomko P."/>
            <person name="Gavelis G."/>
            <person name="Widhalm J.R."/>
            <person name="Wisecaver J.H."/>
        </authorList>
    </citation>
    <scope>NUCLEOTIDE SEQUENCE</scope>
    <source>
        <strain evidence="10">ECLA1</strain>
    </source>
</reference>
<sequence length="337" mass="36833">MDNTTQHSGSEGLISDITLDSLGILFKLVLNPAIGALGLCTNLINIVVFYKMGLSDGVTQNFFILSISDGCLAGVSLVNSVAYILYAKVYVGAGGAEHQAQVVYWVTLLIGTFPQSVSMITTVVIAVVRCCCVAMPLHVKFLLTSRRQLAVILTFSSCSAGVVIYAFALSRVVLIDNPQTNGSLAMLVNLRWYEYTVFSNVTYYIGFAIVIICVIILTINLNRTSSFREKSTGGLSASSSADEQSKDGSKEARAVKTVVFVSVVFIVCYLPSMTFTLVGTLVEGFSADGVYRNANLFNIMVMEMFVVINVTVNVFIYYFFNTRYRVAFNTIFGKEKK</sequence>
<dbReference type="GO" id="GO:0004930">
    <property type="term" value="F:G protein-coupled receptor activity"/>
    <property type="evidence" value="ECO:0007669"/>
    <property type="project" value="UniProtKB-KW"/>
</dbReference>
<keyword evidence="3 8" id="KW-1133">Transmembrane helix</keyword>
<dbReference type="Gene3D" id="1.20.1070.10">
    <property type="entry name" value="Rhodopsin 7-helix transmembrane proteins"/>
    <property type="match status" value="1"/>
</dbReference>
<dbReference type="GO" id="GO:0016020">
    <property type="term" value="C:membrane"/>
    <property type="evidence" value="ECO:0007669"/>
    <property type="project" value="UniProtKB-SubCell"/>
</dbReference>
<evidence type="ECO:0000256" key="3">
    <source>
        <dbReference type="ARBA" id="ARBA00022989"/>
    </source>
</evidence>
<feature type="transmembrane region" description="Helical" evidence="8">
    <location>
        <begin position="29"/>
        <end position="50"/>
    </location>
</feature>